<evidence type="ECO:0000313" key="2">
    <source>
        <dbReference type="EMBL" id="KAL0152320.1"/>
    </source>
</evidence>
<feature type="compositionally biased region" description="Acidic residues" evidence="1">
    <location>
        <begin position="17"/>
        <end position="26"/>
    </location>
</feature>
<gene>
    <name evidence="2" type="ORF">M9458_052043</name>
</gene>
<proteinExistence type="predicted"/>
<accession>A0ABD0MRV8</accession>
<dbReference type="EMBL" id="JAMKFB020000189">
    <property type="protein sequence ID" value="KAL0152320.1"/>
    <property type="molecule type" value="Genomic_DNA"/>
</dbReference>
<feature type="region of interest" description="Disordered" evidence="1">
    <location>
        <begin position="13"/>
        <end position="44"/>
    </location>
</feature>
<sequence>MLKELEDCYRHLTSPFEDLEDYQAEEPENKSEGTATSADSILEALDEMEERANRTREKIKATLDS</sequence>
<dbReference type="Proteomes" id="UP001529510">
    <property type="component" value="Unassembled WGS sequence"/>
</dbReference>
<keyword evidence="3" id="KW-1185">Reference proteome</keyword>
<comment type="caution">
    <text evidence="2">The sequence shown here is derived from an EMBL/GenBank/DDBJ whole genome shotgun (WGS) entry which is preliminary data.</text>
</comment>
<protein>
    <submittedName>
        <fullName evidence="2">Uncharacterized protein</fullName>
    </submittedName>
</protein>
<organism evidence="2 3">
    <name type="scientific">Cirrhinus mrigala</name>
    <name type="common">Mrigala</name>
    <dbReference type="NCBI Taxonomy" id="683832"/>
    <lineage>
        <taxon>Eukaryota</taxon>
        <taxon>Metazoa</taxon>
        <taxon>Chordata</taxon>
        <taxon>Craniata</taxon>
        <taxon>Vertebrata</taxon>
        <taxon>Euteleostomi</taxon>
        <taxon>Actinopterygii</taxon>
        <taxon>Neopterygii</taxon>
        <taxon>Teleostei</taxon>
        <taxon>Ostariophysi</taxon>
        <taxon>Cypriniformes</taxon>
        <taxon>Cyprinidae</taxon>
        <taxon>Labeoninae</taxon>
        <taxon>Labeonini</taxon>
        <taxon>Cirrhinus</taxon>
    </lineage>
</organism>
<reference evidence="2 3" key="1">
    <citation type="submission" date="2024-05" db="EMBL/GenBank/DDBJ databases">
        <title>Genome sequencing and assembly of Indian major carp, Cirrhinus mrigala (Hamilton, 1822).</title>
        <authorList>
            <person name="Mohindra V."/>
            <person name="Chowdhury L.M."/>
            <person name="Lal K."/>
            <person name="Jena J.K."/>
        </authorList>
    </citation>
    <scope>NUCLEOTIDE SEQUENCE [LARGE SCALE GENOMIC DNA]</scope>
    <source>
        <strain evidence="2">CM1030</strain>
        <tissue evidence="2">Blood</tissue>
    </source>
</reference>
<name>A0ABD0MRV8_CIRMR</name>
<dbReference type="AlphaFoldDB" id="A0ABD0MRV8"/>
<evidence type="ECO:0000313" key="3">
    <source>
        <dbReference type="Proteomes" id="UP001529510"/>
    </source>
</evidence>
<evidence type="ECO:0000256" key="1">
    <source>
        <dbReference type="SAM" id="MobiDB-lite"/>
    </source>
</evidence>